<accession>A6J820</accession>
<evidence type="ECO:0000313" key="1">
    <source>
        <dbReference type="EMBL" id="EDM10487.1"/>
    </source>
</evidence>
<dbReference type="AlphaFoldDB" id="A6J820"/>
<dbReference type="EMBL" id="CH473978">
    <property type="protein sequence ID" value="EDM10487.1"/>
    <property type="molecule type" value="Genomic_DNA"/>
</dbReference>
<reference evidence="1 2" key="1">
    <citation type="submission" date="2005-09" db="EMBL/GenBank/DDBJ databases">
        <authorList>
            <person name="Mural R.J."/>
            <person name="Li P.W."/>
            <person name="Adams M.D."/>
            <person name="Amanatides P.G."/>
            <person name="Baden-Tillson H."/>
            <person name="Barnstead M."/>
            <person name="Chin S.H."/>
            <person name="Dew I."/>
            <person name="Evans C.A."/>
            <person name="Ferriera S."/>
            <person name="Flanigan M."/>
            <person name="Fosler C."/>
            <person name="Glodek A."/>
            <person name="Gu Z."/>
            <person name="Holt R.A."/>
            <person name="Jennings D."/>
            <person name="Kraft C.L."/>
            <person name="Lu F."/>
            <person name="Nguyen T."/>
            <person name="Nusskern D.R."/>
            <person name="Pfannkoch C.M."/>
            <person name="Sitter C."/>
            <person name="Sutton G.G."/>
            <person name="Venter J.C."/>
            <person name="Wang Z."/>
            <person name="Woodage T."/>
            <person name="Zheng X.H."/>
            <person name="Zhong F."/>
        </authorList>
    </citation>
    <scope>NUCLEOTIDE SEQUENCE [LARGE SCALE GENOMIC DNA]</scope>
    <source>
        <strain>BN</strain>
        <strain evidence="2">Sprague-Dawley</strain>
    </source>
</reference>
<gene>
    <name evidence="1" type="ORF">rCG_55227</name>
</gene>
<proteinExistence type="predicted"/>
<protein>
    <submittedName>
        <fullName evidence="1">RCG55227</fullName>
    </submittedName>
</protein>
<sequence length="30" mass="3382">MVIEQSTEVLEILNFVRSLANKTVFVNMVG</sequence>
<name>A6J820_RAT</name>
<evidence type="ECO:0000313" key="2">
    <source>
        <dbReference type="Proteomes" id="UP000234681"/>
    </source>
</evidence>
<organism evidence="1 2">
    <name type="scientific">Rattus norvegicus</name>
    <name type="common">Rat</name>
    <dbReference type="NCBI Taxonomy" id="10116"/>
    <lineage>
        <taxon>Eukaryota</taxon>
        <taxon>Metazoa</taxon>
        <taxon>Chordata</taxon>
        <taxon>Craniata</taxon>
        <taxon>Vertebrata</taxon>
        <taxon>Euteleostomi</taxon>
        <taxon>Mammalia</taxon>
        <taxon>Eutheria</taxon>
        <taxon>Euarchontoglires</taxon>
        <taxon>Glires</taxon>
        <taxon>Rodentia</taxon>
        <taxon>Myomorpha</taxon>
        <taxon>Muroidea</taxon>
        <taxon>Muridae</taxon>
        <taxon>Murinae</taxon>
        <taxon>Rattus</taxon>
    </lineage>
</organism>
<dbReference type="Proteomes" id="UP000234681">
    <property type="component" value="Chromosome 5"/>
</dbReference>